<dbReference type="Gene3D" id="1.20.1250.20">
    <property type="entry name" value="MFS general substrate transporter like domains"/>
    <property type="match status" value="1"/>
</dbReference>
<organism evidence="3 4">
    <name type="scientific">Paramuricea clavata</name>
    <name type="common">Red gorgonian</name>
    <name type="synonym">Violescent sea-whip</name>
    <dbReference type="NCBI Taxonomy" id="317549"/>
    <lineage>
        <taxon>Eukaryota</taxon>
        <taxon>Metazoa</taxon>
        <taxon>Cnidaria</taxon>
        <taxon>Anthozoa</taxon>
        <taxon>Octocorallia</taxon>
        <taxon>Malacalcyonacea</taxon>
        <taxon>Plexauridae</taxon>
        <taxon>Paramuricea</taxon>
    </lineage>
</organism>
<comment type="caution">
    <text evidence="3">The sequence shown here is derived from an EMBL/GenBank/DDBJ whole genome shotgun (WGS) entry which is preliminary data.</text>
</comment>
<feature type="compositionally biased region" description="Polar residues" evidence="1">
    <location>
        <begin position="11"/>
        <end position="25"/>
    </location>
</feature>
<gene>
    <name evidence="3" type="ORF">PACLA_8A034615</name>
</gene>
<keyword evidence="2" id="KW-0472">Membrane</keyword>
<dbReference type="InterPro" id="IPR036259">
    <property type="entry name" value="MFS_trans_sf"/>
</dbReference>
<dbReference type="SUPFAM" id="SSF103473">
    <property type="entry name" value="MFS general substrate transporter"/>
    <property type="match status" value="1"/>
</dbReference>
<keyword evidence="4" id="KW-1185">Reference proteome</keyword>
<name>A0A7D9HTV9_PARCT</name>
<feature type="transmembrane region" description="Helical" evidence="2">
    <location>
        <begin position="156"/>
        <end position="179"/>
    </location>
</feature>
<dbReference type="Proteomes" id="UP001152795">
    <property type="component" value="Unassembled WGS sequence"/>
</dbReference>
<sequence>DEEEILVKFEGTQSNGTTEVNGASETNEKVKTQKDGALCRELDLQLSPLCQSESIKDNDDEVDNTEDSAPRLISQMLSAEYILLLLFLSISNLRLWFYVGSLNSYLEFMSGNDMDTVSHYTNWFGIIQFAGFFFAPVVGFVMDWKPKKKRNEKTDIGFVFGFLLTSFVGLVLNILVLVPSLPVQYASFVVQVVFRAFLYSVYAAFILHKFPLVHFGRLFGVGHIISSVIGATQYGLFIIAEDTLEKDPFWVNVGLLVLCLFLNILPAYLWFKEARQDRQKKRSGVKRIVIR</sequence>
<keyword evidence="2" id="KW-0812">Transmembrane</keyword>
<evidence type="ECO:0000313" key="4">
    <source>
        <dbReference type="Proteomes" id="UP001152795"/>
    </source>
</evidence>
<feature type="transmembrane region" description="Helical" evidence="2">
    <location>
        <begin position="249"/>
        <end position="271"/>
    </location>
</feature>
<reference evidence="3" key="1">
    <citation type="submission" date="2020-04" db="EMBL/GenBank/DDBJ databases">
        <authorList>
            <person name="Alioto T."/>
            <person name="Alioto T."/>
            <person name="Gomez Garrido J."/>
        </authorList>
    </citation>
    <scope>NUCLEOTIDE SEQUENCE</scope>
    <source>
        <strain evidence="3">A484AB</strain>
    </source>
</reference>
<dbReference type="PANTHER" id="PTHR20765">
    <property type="entry name" value="SOLUTE CARRIER FAMILY 43 MEMBER 3-RELATED"/>
    <property type="match status" value="1"/>
</dbReference>
<dbReference type="PANTHER" id="PTHR20765:SF1">
    <property type="entry name" value="EQUILIBRATIVE NUCLEOBASE TRANSPORTER 1"/>
    <property type="match status" value="1"/>
</dbReference>
<feature type="non-terminal residue" evidence="3">
    <location>
        <position position="291"/>
    </location>
</feature>
<evidence type="ECO:0000313" key="3">
    <source>
        <dbReference type="EMBL" id="CAB3988621.1"/>
    </source>
</evidence>
<protein>
    <submittedName>
        <fullName evidence="3">Solute carrier family 43 member 3-like</fullName>
    </submittedName>
</protein>
<evidence type="ECO:0000256" key="1">
    <source>
        <dbReference type="SAM" id="MobiDB-lite"/>
    </source>
</evidence>
<proteinExistence type="predicted"/>
<feature type="region of interest" description="Disordered" evidence="1">
    <location>
        <begin position="8"/>
        <end position="29"/>
    </location>
</feature>
<feature type="transmembrane region" description="Helical" evidence="2">
    <location>
        <begin position="81"/>
        <end position="100"/>
    </location>
</feature>
<accession>A0A7D9HTV9</accession>
<feature type="transmembrane region" description="Helical" evidence="2">
    <location>
        <begin position="120"/>
        <end position="144"/>
    </location>
</feature>
<dbReference type="AlphaFoldDB" id="A0A7D9HTV9"/>
<feature type="transmembrane region" description="Helical" evidence="2">
    <location>
        <begin position="185"/>
        <end position="206"/>
    </location>
</feature>
<dbReference type="OrthoDB" id="330047at2759"/>
<dbReference type="InterPro" id="IPR027197">
    <property type="entry name" value="SLC43A3"/>
</dbReference>
<evidence type="ECO:0000256" key="2">
    <source>
        <dbReference type="SAM" id="Phobius"/>
    </source>
</evidence>
<feature type="transmembrane region" description="Helical" evidence="2">
    <location>
        <begin position="218"/>
        <end position="237"/>
    </location>
</feature>
<dbReference type="EMBL" id="CACRXK020001354">
    <property type="protein sequence ID" value="CAB3988621.1"/>
    <property type="molecule type" value="Genomic_DNA"/>
</dbReference>
<keyword evidence="2" id="KW-1133">Transmembrane helix</keyword>